<accession>A0A0L8V875</accession>
<keyword evidence="2" id="KW-1185">Reference proteome</keyword>
<dbReference type="InterPro" id="IPR023393">
    <property type="entry name" value="START-like_dom_sf"/>
</dbReference>
<dbReference type="OrthoDB" id="9810827at2"/>
<dbReference type="RefSeq" id="WP_053184277.1">
    <property type="nucleotide sequence ID" value="NZ_LGIA01000162.1"/>
</dbReference>
<dbReference type="InterPro" id="IPR019587">
    <property type="entry name" value="Polyketide_cyclase/dehydratase"/>
</dbReference>
<dbReference type="Pfam" id="PF10604">
    <property type="entry name" value="Polyketide_cyc2"/>
    <property type="match status" value="1"/>
</dbReference>
<protein>
    <recommendedName>
        <fullName evidence="3">Polyketide cyclase</fullName>
    </recommendedName>
</protein>
<evidence type="ECO:0000313" key="2">
    <source>
        <dbReference type="Proteomes" id="UP000036958"/>
    </source>
</evidence>
<name>A0A0L8V875_9BACT</name>
<evidence type="ECO:0008006" key="3">
    <source>
        <dbReference type="Google" id="ProtNLM"/>
    </source>
</evidence>
<evidence type="ECO:0000313" key="1">
    <source>
        <dbReference type="EMBL" id="KOH44412.1"/>
    </source>
</evidence>
<sequence>MKIEVNKTAPAYHETQILIHAPAAKVYKVLSAVNHWPQWQNDVTDAHLEGSVAPGKQFVWKARGFKIKSEIHTASPPSELGWTGKMLWIKAIHNWTLIAEGRSTRVVVQESLNGFLAGLMQKTLTKGMAQNLYELKLEAEKPD</sequence>
<dbReference type="Proteomes" id="UP000036958">
    <property type="component" value="Unassembled WGS sequence"/>
</dbReference>
<dbReference type="Gene3D" id="3.30.530.20">
    <property type="match status" value="1"/>
</dbReference>
<gene>
    <name evidence="1" type="ORF">NC99_27690</name>
</gene>
<dbReference type="AlphaFoldDB" id="A0A0L8V875"/>
<proteinExistence type="predicted"/>
<comment type="caution">
    <text evidence="1">The sequence shown here is derived from an EMBL/GenBank/DDBJ whole genome shotgun (WGS) entry which is preliminary data.</text>
</comment>
<reference evidence="2" key="1">
    <citation type="submission" date="2015-07" db="EMBL/GenBank/DDBJ databases">
        <title>Genome sequencing of Sunxiuqinia dokdonensis strain SK.</title>
        <authorList>
            <person name="Ahn S."/>
            <person name="Kim B.-C."/>
        </authorList>
    </citation>
    <scope>NUCLEOTIDE SEQUENCE [LARGE SCALE GENOMIC DNA]</scope>
    <source>
        <strain evidence="2">SK</strain>
    </source>
</reference>
<dbReference type="SUPFAM" id="SSF55961">
    <property type="entry name" value="Bet v1-like"/>
    <property type="match status" value="1"/>
</dbReference>
<dbReference type="EMBL" id="LGIA01000162">
    <property type="protein sequence ID" value="KOH44412.1"/>
    <property type="molecule type" value="Genomic_DNA"/>
</dbReference>
<organism evidence="1 2">
    <name type="scientific">Sunxiuqinia dokdonensis</name>
    <dbReference type="NCBI Taxonomy" id="1409788"/>
    <lineage>
        <taxon>Bacteria</taxon>
        <taxon>Pseudomonadati</taxon>
        <taxon>Bacteroidota</taxon>
        <taxon>Bacteroidia</taxon>
        <taxon>Marinilabiliales</taxon>
        <taxon>Prolixibacteraceae</taxon>
        <taxon>Sunxiuqinia</taxon>
    </lineage>
</organism>